<keyword evidence="8" id="KW-1185">Reference proteome</keyword>
<dbReference type="PANTHER" id="PTHR37937">
    <property type="entry name" value="CONJUGATIVE TRANSFER: DNA TRANSPORT"/>
    <property type="match status" value="1"/>
</dbReference>
<comment type="similarity">
    <text evidence="2">Belongs to the VirD4/TraG family.</text>
</comment>
<evidence type="ECO:0000313" key="8">
    <source>
        <dbReference type="Proteomes" id="UP000000602"/>
    </source>
</evidence>
<reference evidence="7 8" key="1">
    <citation type="journal article" date="2004" name="Environ. Microbiol.">
        <title>The genome of Desulfotalea psychrophila, a sulfate-reducing bacterium from permanently cold Arctic sediments.</title>
        <authorList>
            <person name="Rabus R."/>
            <person name="Ruepp A."/>
            <person name="Frickey T."/>
            <person name="Rattei T."/>
            <person name="Fartmann B."/>
            <person name="Stark M."/>
            <person name="Bauer M."/>
            <person name="Zibat A."/>
            <person name="Lombardot T."/>
            <person name="Becker I."/>
            <person name="Amann J."/>
            <person name="Gellner K."/>
            <person name="Teeling H."/>
            <person name="Leuschner W.D."/>
            <person name="Gloeckner F.-O."/>
            <person name="Lupas A.N."/>
            <person name="Amann R."/>
            <person name="Klenk H.-P."/>
        </authorList>
    </citation>
    <scope>NUCLEOTIDE SEQUENCE [LARGE SCALE GENOMIC DNA]</scope>
    <source>
        <strain evidence="8">DSM 12343 / LSv54</strain>
        <plasmid evidence="8">small</plasmid>
    </source>
</reference>
<evidence type="ECO:0000256" key="3">
    <source>
        <dbReference type="ARBA" id="ARBA00022475"/>
    </source>
</evidence>
<dbReference type="STRING" id="177439.DPPA13"/>
<dbReference type="eggNOG" id="COG3505">
    <property type="taxonomic scope" value="Bacteria"/>
</dbReference>
<dbReference type="AlphaFoldDB" id="Q6AI69"/>
<comment type="subcellular location">
    <subcellularLocation>
        <location evidence="1">Cell membrane</location>
        <topology evidence="1">Multi-pass membrane protein</topology>
    </subcellularLocation>
</comment>
<keyword evidence="6" id="KW-0472">Membrane</keyword>
<evidence type="ECO:0000256" key="5">
    <source>
        <dbReference type="ARBA" id="ARBA00022989"/>
    </source>
</evidence>
<dbReference type="GO" id="GO:0005886">
    <property type="term" value="C:plasma membrane"/>
    <property type="evidence" value="ECO:0007669"/>
    <property type="project" value="UniProtKB-SubCell"/>
</dbReference>
<keyword evidence="3" id="KW-1003">Cell membrane</keyword>
<dbReference type="InterPro" id="IPR003688">
    <property type="entry name" value="TraG/VirD4"/>
</dbReference>
<evidence type="ECO:0000313" key="7">
    <source>
        <dbReference type="EMBL" id="CAG37860.1"/>
    </source>
</evidence>
<dbReference type="CDD" id="cd01127">
    <property type="entry name" value="TrwB_TraG_TraD_VirD4"/>
    <property type="match status" value="1"/>
</dbReference>
<organism evidence="7 8">
    <name type="scientific">Desulfotalea psychrophila (strain LSv54 / DSM 12343)</name>
    <dbReference type="NCBI Taxonomy" id="177439"/>
    <lineage>
        <taxon>Bacteria</taxon>
        <taxon>Pseudomonadati</taxon>
        <taxon>Thermodesulfobacteriota</taxon>
        <taxon>Desulfobulbia</taxon>
        <taxon>Desulfobulbales</taxon>
        <taxon>Desulfocapsaceae</taxon>
        <taxon>Desulfotalea</taxon>
    </lineage>
</organism>
<name>Q6AI69_DESPS</name>
<dbReference type="HOGENOM" id="CLU_015347_5_0_7"/>
<dbReference type="Pfam" id="PF02534">
    <property type="entry name" value="T4SS-DNA_transf"/>
    <property type="match status" value="1"/>
</dbReference>
<evidence type="ECO:0000256" key="6">
    <source>
        <dbReference type="ARBA" id="ARBA00023136"/>
    </source>
</evidence>
<dbReference type="InterPro" id="IPR051539">
    <property type="entry name" value="T4SS-coupling_protein"/>
</dbReference>
<evidence type="ECO:0000256" key="1">
    <source>
        <dbReference type="ARBA" id="ARBA00004651"/>
    </source>
</evidence>
<dbReference type="PANTHER" id="PTHR37937:SF1">
    <property type="entry name" value="CONJUGATIVE TRANSFER: DNA TRANSPORT"/>
    <property type="match status" value="1"/>
</dbReference>
<evidence type="ECO:0000256" key="2">
    <source>
        <dbReference type="ARBA" id="ARBA00008806"/>
    </source>
</evidence>
<dbReference type="RefSeq" id="WP_011190473.1">
    <property type="nucleotide sequence ID" value="NC_006140.1"/>
</dbReference>
<dbReference type="OrthoDB" id="9759295at2"/>
<evidence type="ECO:0000256" key="4">
    <source>
        <dbReference type="ARBA" id="ARBA00022692"/>
    </source>
</evidence>
<dbReference type="KEGG" id="dps:DPPA13"/>
<proteinExistence type="inferred from homology"/>
<dbReference type="SUPFAM" id="SSF52540">
    <property type="entry name" value="P-loop containing nucleoside triphosphate hydrolases"/>
    <property type="match status" value="1"/>
</dbReference>
<dbReference type="Proteomes" id="UP000000602">
    <property type="component" value="Plasmid small"/>
</dbReference>
<keyword evidence="4" id="KW-0812">Transmembrane</keyword>
<keyword evidence="5" id="KW-1133">Transmembrane helix</keyword>
<protein>
    <submittedName>
        <fullName evidence="7">Related to plasmid transfer complex protein TrsK/TraK</fullName>
    </submittedName>
</protein>
<accession>Q6AI69</accession>
<sequence>MSKLIADTLKTFFNVGKFIAKGYVLKKEEGARFAKNSEQNEIINSSNRGLLINGINKRLSEKESFKHIAIIAKSGIGKTTGYIYPNIFDKADSNCSMLITDPSSEIYETTSQHLKNRGFKIVRLNPSNINQSSRFNPFHGLGAEDIIEIEQICTSIIKSKYGNDKEQVWNDGAISLLELFAKCLAYTQPEYLNLPNLNYLIQMFGESGENLDDWVIEHSINPYDEQDRSILDFWIGLRSNNANMLTSYATIVKTALKQLNNRKIQRLLSNNDIDLEDFRKQKTAIFLSFPDNQQDYYQFLVDIFYARFFSVMMSKKPTPRDLNVYCFLDEFGNAYVDNFPTIVTTIRKYRVSLSVVLQGISQLNKKYGDMAKSGISSFIIYAGGDYETLNEQSQLIGKKRIIQRNKFEDHVTSYQDIDLLPPAELRTMKDNQALFLSSNKYPFIFEFQPFYKNRKFLTLSKKGEYIPLEKQKDMCWNQLFLKKNNKNK</sequence>
<geneLocation type="plasmid" evidence="8">
    <name>small</name>
</geneLocation>
<dbReference type="Gene3D" id="3.40.50.300">
    <property type="entry name" value="P-loop containing nucleotide triphosphate hydrolases"/>
    <property type="match status" value="2"/>
</dbReference>
<dbReference type="EMBL" id="CR522872">
    <property type="protein sequence ID" value="CAG37860.1"/>
    <property type="molecule type" value="Genomic_DNA"/>
</dbReference>
<dbReference type="InterPro" id="IPR027417">
    <property type="entry name" value="P-loop_NTPase"/>
</dbReference>
<gene>
    <name evidence="7" type="ordered locus">DPPA13</name>
</gene>